<proteinExistence type="predicted"/>
<evidence type="ECO:0000313" key="2">
    <source>
        <dbReference type="Proteomes" id="UP000070093"/>
    </source>
</evidence>
<dbReference type="EMBL" id="LTAG01000110">
    <property type="protein sequence ID" value="KXO15304.1"/>
    <property type="molecule type" value="Genomic_DNA"/>
</dbReference>
<gene>
    <name evidence="1" type="ORF">HMPREF3202_01891</name>
</gene>
<name>A0A137SS92_9BACT</name>
<dbReference type="AlphaFoldDB" id="A0A137SS92"/>
<protein>
    <submittedName>
        <fullName evidence="1">Uncharacterized protein</fullName>
    </submittedName>
</protein>
<comment type="caution">
    <text evidence="1">The sequence shown here is derived from an EMBL/GenBank/DDBJ whole genome shotgun (WGS) entry which is preliminary data.</text>
</comment>
<accession>A0A137SS92</accession>
<evidence type="ECO:0000313" key="1">
    <source>
        <dbReference type="EMBL" id="KXO15304.1"/>
    </source>
</evidence>
<organism evidence="1 2">
    <name type="scientific">Prevotella bivia</name>
    <dbReference type="NCBI Taxonomy" id="28125"/>
    <lineage>
        <taxon>Bacteria</taxon>
        <taxon>Pseudomonadati</taxon>
        <taxon>Bacteroidota</taxon>
        <taxon>Bacteroidia</taxon>
        <taxon>Bacteroidales</taxon>
        <taxon>Prevotellaceae</taxon>
        <taxon>Prevotella</taxon>
    </lineage>
</organism>
<sequence>MQYYFADMKKIYIFATATKLIIELSLVWEEGFQSHIIIKYYRAAVFSILKGTRIL</sequence>
<reference evidence="1 2" key="1">
    <citation type="submission" date="2016-02" db="EMBL/GenBank/DDBJ databases">
        <authorList>
            <person name="Wen L."/>
            <person name="He K."/>
            <person name="Yang H."/>
        </authorList>
    </citation>
    <scope>NUCLEOTIDE SEQUENCE [LARGE SCALE GENOMIC DNA]</scope>
    <source>
        <strain evidence="1 2">GED7880</strain>
    </source>
</reference>
<dbReference type="STRING" id="28125.HMPREF3202_01891"/>
<dbReference type="Proteomes" id="UP000070093">
    <property type="component" value="Unassembled WGS sequence"/>
</dbReference>